<dbReference type="RefSeq" id="WP_184262278.1">
    <property type="nucleotide sequence ID" value="NZ_JACIIX010000003.1"/>
</dbReference>
<dbReference type="GO" id="GO:0005737">
    <property type="term" value="C:cytoplasm"/>
    <property type="evidence" value="ECO:0007669"/>
    <property type="project" value="UniProtKB-SubCell"/>
</dbReference>
<comment type="caution">
    <text evidence="4">Lacks conserved residue(s) required for the propagation of feature annotation.</text>
</comment>
<comment type="similarity">
    <text evidence="4">Belongs to the Maf family.</text>
</comment>
<keyword evidence="3 4" id="KW-0546">Nucleotide metabolism</keyword>
<dbReference type="CDD" id="cd00555">
    <property type="entry name" value="Maf"/>
    <property type="match status" value="1"/>
</dbReference>
<keyword evidence="2 4" id="KW-0378">Hydrolase</keyword>
<dbReference type="Proteomes" id="UP000544872">
    <property type="component" value="Unassembled WGS sequence"/>
</dbReference>
<comment type="catalytic activity">
    <reaction evidence="4">
        <text>a 2'-deoxyribonucleoside 5'-triphosphate + H2O = a 2'-deoxyribonucleoside 5'-phosphate + diphosphate + H(+)</text>
        <dbReference type="Rhea" id="RHEA:44644"/>
        <dbReference type="ChEBI" id="CHEBI:15377"/>
        <dbReference type="ChEBI" id="CHEBI:15378"/>
        <dbReference type="ChEBI" id="CHEBI:33019"/>
        <dbReference type="ChEBI" id="CHEBI:61560"/>
        <dbReference type="ChEBI" id="CHEBI:65317"/>
        <dbReference type="EC" id="3.6.1.9"/>
    </reaction>
</comment>
<keyword evidence="4" id="KW-0963">Cytoplasm</keyword>
<comment type="cofactor">
    <cofactor evidence="1 4">
        <name>a divalent metal cation</name>
        <dbReference type="ChEBI" id="CHEBI:60240"/>
    </cofactor>
</comment>
<proteinExistence type="inferred from homology"/>
<dbReference type="InterPro" id="IPR003697">
    <property type="entry name" value="Maf-like"/>
</dbReference>
<dbReference type="Gene3D" id="3.90.950.10">
    <property type="match status" value="1"/>
</dbReference>
<evidence type="ECO:0000256" key="1">
    <source>
        <dbReference type="ARBA" id="ARBA00001968"/>
    </source>
</evidence>
<evidence type="ECO:0000256" key="4">
    <source>
        <dbReference type="HAMAP-Rule" id="MF_00528"/>
    </source>
</evidence>
<dbReference type="GO" id="GO:0009117">
    <property type="term" value="P:nucleotide metabolic process"/>
    <property type="evidence" value="ECO:0007669"/>
    <property type="project" value="UniProtKB-KW"/>
</dbReference>
<name>A0A7W9ZE31_NOVIT</name>
<comment type="catalytic activity">
    <reaction evidence="4">
        <text>a ribonucleoside 5'-triphosphate + H2O = a ribonucleoside 5'-phosphate + diphosphate + H(+)</text>
        <dbReference type="Rhea" id="RHEA:23996"/>
        <dbReference type="ChEBI" id="CHEBI:15377"/>
        <dbReference type="ChEBI" id="CHEBI:15378"/>
        <dbReference type="ChEBI" id="CHEBI:33019"/>
        <dbReference type="ChEBI" id="CHEBI:58043"/>
        <dbReference type="ChEBI" id="CHEBI:61557"/>
        <dbReference type="EC" id="3.6.1.9"/>
    </reaction>
</comment>
<keyword evidence="6" id="KW-1185">Reference proteome</keyword>
<dbReference type="AlphaFoldDB" id="A0A7W9ZE31"/>
<evidence type="ECO:0000256" key="3">
    <source>
        <dbReference type="ARBA" id="ARBA00023080"/>
    </source>
</evidence>
<dbReference type="GO" id="GO:0047429">
    <property type="term" value="F:nucleoside triphosphate diphosphatase activity"/>
    <property type="evidence" value="ECO:0007669"/>
    <property type="project" value="UniProtKB-EC"/>
</dbReference>
<dbReference type="PANTHER" id="PTHR43213:SF5">
    <property type="entry name" value="BIFUNCTIONAL DTTP_UTP PYROPHOSPHATASE_METHYLTRANSFERASE PROTEIN-RELATED"/>
    <property type="match status" value="1"/>
</dbReference>
<gene>
    <name evidence="5" type="ORF">FHS48_001159</name>
</gene>
<dbReference type="PIRSF" id="PIRSF006305">
    <property type="entry name" value="Maf"/>
    <property type="match status" value="1"/>
</dbReference>
<sequence>MTESSGVPPLILASGSASRRLMLESAGLAVQTVVSGVDEDEIKAALKAEQAPVEEAAVVLAEMKAGRVARRYPGALVLGADQMLDCDGVWFDKPQSRAEAREQLQALSGKTHRLISAAVIFHKGERIWHQIGEARMSVRALSDSFIDGYLDQAGEAVQATVGCYQIEGLGAQLFSRVQGDHFVIRGLPLLPLLEFLRQWKVVPA</sequence>
<comment type="subcellular location">
    <subcellularLocation>
        <location evidence="4">Cytoplasm</location>
    </subcellularLocation>
</comment>
<evidence type="ECO:0000313" key="5">
    <source>
        <dbReference type="EMBL" id="MBB6209751.1"/>
    </source>
</evidence>
<comment type="caution">
    <text evidence="5">The sequence shown here is derived from an EMBL/GenBank/DDBJ whole genome shotgun (WGS) entry which is preliminary data.</text>
</comment>
<dbReference type="Pfam" id="PF02545">
    <property type="entry name" value="Maf"/>
    <property type="match status" value="1"/>
</dbReference>
<dbReference type="EMBL" id="JACIIX010000003">
    <property type="protein sequence ID" value="MBB6209751.1"/>
    <property type="molecule type" value="Genomic_DNA"/>
</dbReference>
<protein>
    <recommendedName>
        <fullName evidence="4">Nucleoside triphosphate pyrophosphatase</fullName>
        <ecNumber evidence="4">3.6.1.9</ecNumber>
    </recommendedName>
    <alternativeName>
        <fullName evidence="4">Nucleotide pyrophosphatase</fullName>
        <shortName evidence="4">Nucleotide PPase</shortName>
    </alternativeName>
</protein>
<dbReference type="EC" id="3.6.1.9" evidence="4"/>
<feature type="active site" description="Proton acceptor" evidence="4">
    <location>
        <position position="81"/>
    </location>
</feature>
<dbReference type="SUPFAM" id="SSF52972">
    <property type="entry name" value="ITPase-like"/>
    <property type="match status" value="1"/>
</dbReference>
<dbReference type="InterPro" id="IPR029001">
    <property type="entry name" value="ITPase-like_fam"/>
</dbReference>
<accession>A0A7W9ZE31</accession>
<evidence type="ECO:0000313" key="6">
    <source>
        <dbReference type="Proteomes" id="UP000544872"/>
    </source>
</evidence>
<dbReference type="HAMAP" id="MF_00528">
    <property type="entry name" value="Maf"/>
    <property type="match status" value="1"/>
</dbReference>
<evidence type="ECO:0000256" key="2">
    <source>
        <dbReference type="ARBA" id="ARBA00022801"/>
    </source>
</evidence>
<comment type="function">
    <text evidence="4">Nucleoside triphosphate pyrophosphatase. May have a dual role in cell division arrest and in preventing the incorporation of modified nucleotides into cellular nucleic acids.</text>
</comment>
<dbReference type="PANTHER" id="PTHR43213">
    <property type="entry name" value="BIFUNCTIONAL DTTP/UTP PYROPHOSPHATASE/METHYLTRANSFERASE PROTEIN-RELATED"/>
    <property type="match status" value="1"/>
</dbReference>
<organism evidence="5 6">
    <name type="scientific">Novispirillum itersonii</name>
    <name type="common">Aquaspirillum itersonii</name>
    <dbReference type="NCBI Taxonomy" id="189"/>
    <lineage>
        <taxon>Bacteria</taxon>
        <taxon>Pseudomonadati</taxon>
        <taxon>Pseudomonadota</taxon>
        <taxon>Alphaproteobacteria</taxon>
        <taxon>Rhodospirillales</taxon>
        <taxon>Novispirillaceae</taxon>
        <taxon>Novispirillum</taxon>
    </lineage>
</organism>
<reference evidence="5 6" key="1">
    <citation type="submission" date="2020-08" db="EMBL/GenBank/DDBJ databases">
        <title>Genomic Encyclopedia of Type Strains, Phase IV (KMG-IV): sequencing the most valuable type-strain genomes for metagenomic binning, comparative biology and taxonomic classification.</title>
        <authorList>
            <person name="Goeker M."/>
        </authorList>
    </citation>
    <scope>NUCLEOTIDE SEQUENCE [LARGE SCALE GENOMIC DNA]</scope>
    <source>
        <strain evidence="5 6">DSM 11590</strain>
    </source>
</reference>